<feature type="binding site" evidence="18">
    <location>
        <position position="216"/>
    </location>
    <ligand>
        <name>thiamine diphosphate</name>
        <dbReference type="ChEBI" id="CHEBI:58937"/>
    </ligand>
</feature>
<evidence type="ECO:0000256" key="5">
    <source>
        <dbReference type="ARBA" id="ARBA00007131"/>
    </source>
</evidence>
<keyword evidence="22" id="KW-1133">Transmembrane helix</keyword>
<dbReference type="PANTHER" id="PTHR43522">
    <property type="entry name" value="TRANSKETOLASE"/>
    <property type="match status" value="1"/>
</dbReference>
<feature type="binding site" evidence="17">
    <location>
        <position position="291"/>
    </location>
    <ligand>
        <name>substrate</name>
    </ligand>
</feature>
<evidence type="ECO:0000256" key="21">
    <source>
        <dbReference type="RuleBase" id="RU004996"/>
    </source>
</evidence>
<evidence type="ECO:0000256" key="3">
    <source>
        <dbReference type="ARBA" id="ARBA00001941"/>
    </source>
</evidence>
<evidence type="ECO:0000256" key="2">
    <source>
        <dbReference type="ARBA" id="ARBA00001936"/>
    </source>
</evidence>
<comment type="similarity">
    <text evidence="5 21">Belongs to the transketolase family.</text>
</comment>
<comment type="cofactor">
    <cofactor evidence="18">
        <name>thiamine diphosphate</name>
        <dbReference type="ChEBI" id="CHEBI:58937"/>
    </cofactor>
    <text evidence="18">Binds 1 thiamine pyrophosphate per subunit. During the reaction, the substrate forms a covalent intermediate with the cofactor.</text>
</comment>
<comment type="subunit">
    <text evidence="6 21">Homodimer.</text>
</comment>
<dbReference type="Gene3D" id="3.40.50.970">
    <property type="match status" value="2"/>
</dbReference>
<evidence type="ECO:0000313" key="24">
    <source>
        <dbReference type="EMBL" id="ETD23266.1"/>
    </source>
</evidence>
<evidence type="ECO:0000256" key="19">
    <source>
        <dbReference type="PIRSR" id="PIRSR605478-4"/>
    </source>
</evidence>
<dbReference type="eggNOG" id="COG0021">
    <property type="taxonomic scope" value="Bacteria"/>
</dbReference>
<comment type="cofactor">
    <cofactor evidence="21">
        <name>Mg(2+)</name>
        <dbReference type="ChEBI" id="CHEBI:18420"/>
    </cofactor>
    <cofactor evidence="21">
        <name>Ca(2+)</name>
        <dbReference type="ChEBI" id="CHEBI:29108"/>
    </cofactor>
    <cofactor evidence="21">
        <name>Mn(2+)</name>
        <dbReference type="ChEBI" id="CHEBI:29035"/>
    </cofactor>
    <cofactor evidence="21">
        <name>Co(2+)</name>
        <dbReference type="ChEBI" id="CHEBI:48828"/>
    </cofactor>
    <text evidence="21">Binds 1 Mg(2+) ion per subunit. Can also utilize other divalent metal cations, such as Ca(2+), Mn(2+) and Co(2+).</text>
</comment>
<sequence>MQKSPKSQNTPDTLSQNLTKLSKQNEPLLKQMAKELRFLCADIVEGANSGHPGTPMGLAEVATTLSYHIALNPKNPKWLNRDRLVFSGGHASALLYSLLHLWGFDISLDDLRNFRKLGSKTPGHPEYPLTQGVEITTGPLGQGIANALGFALSAKYANYLFDKNSPQDKAQKDEILNHKVYCICGDGDLQEGISYEAASLAGHHKLNNLIIIYDSNNITIEGEVGVAFSENVKARFEAQGFSVYECDGHDFFSIDCALAQARANTTSPTLIIAHTTIGKGASTLEGSHKTHGAPLGAEILAESKKKAGLDSTKSFYISDEVRFGFATTQEVGASLQAQWEQDLSKNDKEILEALLHPDFSAIKYPRFEVGASVATRSSNGKILNAISKEILGFLGGSADLAPSNNTALENEGDFPNGKIAHFGIREHSMGAICNGIANYGLFLPFCATFFVFSDYMAASVRVASIMRSKVFYIWTHDSIGVGEDGATHQPVEQLSHFRAMPNLLVFRPADANENIACWQVALHSSTPCAFVLSRQNLPVLESSSVECVSKGAYIIKDIGQKSQNTPAQNTPPQITTPQITLLASGSEVHTCLSAAQILESSGIPTRVVSMPCFDLALQNREYVDSLLGGKVLAVEALRGLELYAFADSVLGMDSFGHSGKGDELFKHFGFSAQNIANRAKEMLESKNK</sequence>
<evidence type="ECO:0000256" key="4">
    <source>
        <dbReference type="ARBA" id="ARBA00002931"/>
    </source>
</evidence>
<feature type="site" description="Important for catalytic activity" evidence="20">
    <location>
        <position position="291"/>
    </location>
</feature>
<feature type="binding site" evidence="18">
    <location>
        <position position="187"/>
    </location>
    <ligand>
        <name>thiamine diphosphate</name>
        <dbReference type="ChEBI" id="CHEBI:58937"/>
    </ligand>
</feature>
<dbReference type="RefSeq" id="WP_023927791.1">
    <property type="nucleotide sequence ID" value="NZ_KI669454.1"/>
</dbReference>
<evidence type="ECO:0000259" key="23">
    <source>
        <dbReference type="SMART" id="SM00861"/>
    </source>
</evidence>
<feature type="binding site" evidence="18">
    <location>
        <position position="452"/>
    </location>
    <ligand>
        <name>thiamine diphosphate</name>
        <dbReference type="ChEBI" id="CHEBI:58937"/>
    </ligand>
</feature>
<dbReference type="STRING" id="1357400.HMPREF2086_01065"/>
<dbReference type="EC" id="2.2.1.1" evidence="7 15"/>
<evidence type="ECO:0000256" key="13">
    <source>
        <dbReference type="ARBA" id="ARBA00023052"/>
    </source>
</evidence>
<evidence type="ECO:0000256" key="15">
    <source>
        <dbReference type="NCBIfam" id="TIGR00232"/>
    </source>
</evidence>
<evidence type="ECO:0000256" key="10">
    <source>
        <dbReference type="ARBA" id="ARBA00022723"/>
    </source>
</evidence>
<evidence type="ECO:0000256" key="16">
    <source>
        <dbReference type="PIRSR" id="PIRSR605478-1"/>
    </source>
</evidence>
<gene>
    <name evidence="24" type="ORF">HMPREF2086_01065</name>
</gene>
<evidence type="ECO:0000256" key="22">
    <source>
        <dbReference type="SAM" id="Phobius"/>
    </source>
</evidence>
<evidence type="ECO:0000256" key="20">
    <source>
        <dbReference type="PIRSR" id="PIRSR605478-5"/>
    </source>
</evidence>
<feature type="binding site" evidence="18">
    <location>
        <begin position="138"/>
        <end position="140"/>
    </location>
    <ligand>
        <name>thiamine diphosphate</name>
        <dbReference type="ChEBI" id="CHEBI:58937"/>
    </ligand>
</feature>
<keyword evidence="10 19" id="KW-0479">Metal-binding</keyword>
<dbReference type="InterPro" id="IPR005478">
    <property type="entry name" value="Transketolase_bac-like"/>
</dbReference>
<dbReference type="GO" id="GO:0004802">
    <property type="term" value="F:transketolase activity"/>
    <property type="evidence" value="ECO:0007669"/>
    <property type="project" value="UniProtKB-UniRule"/>
</dbReference>
<feature type="domain" description="Transketolase-like pyrimidine-binding" evidence="23">
    <location>
        <begin position="373"/>
        <end position="539"/>
    </location>
</feature>
<dbReference type="Pfam" id="PF00456">
    <property type="entry name" value="Transketolase_N"/>
    <property type="match status" value="1"/>
</dbReference>
<feature type="binding site" evidence="17">
    <location>
        <position position="51"/>
    </location>
    <ligand>
        <name>substrate</name>
    </ligand>
</feature>
<dbReference type="PROSITE" id="PS00802">
    <property type="entry name" value="TRANSKETOLASE_2"/>
    <property type="match status" value="1"/>
</dbReference>
<comment type="cofactor">
    <cofactor evidence="19">
        <name>Mg(2+)</name>
        <dbReference type="ChEBI" id="CHEBI:18420"/>
    </cofactor>
    <text evidence="19">Binds 1 Mg(2+) ion per subunit. Can also utilize other divalent metal cations, such as Ca(2+), Mn(2+) and Co(2+).</text>
</comment>
<comment type="cofactor">
    <cofactor evidence="3">
        <name>Co(2+)</name>
        <dbReference type="ChEBI" id="CHEBI:48828"/>
    </cofactor>
</comment>
<feature type="binding site" evidence="18">
    <location>
        <position position="291"/>
    </location>
    <ligand>
        <name>thiamine diphosphate</name>
        <dbReference type="ChEBI" id="CHEBI:58937"/>
    </ligand>
</feature>
<keyword evidence="13 18" id="KW-0786">Thiamine pyrophosphate</keyword>
<accession>V8C932</accession>
<dbReference type="InterPro" id="IPR049557">
    <property type="entry name" value="Transketolase_CS"/>
</dbReference>
<feature type="active site" description="Proton donor" evidence="16">
    <location>
        <position position="426"/>
    </location>
</feature>
<evidence type="ECO:0000256" key="8">
    <source>
        <dbReference type="ARBA" id="ARBA00016662"/>
    </source>
</evidence>
<keyword evidence="11 21" id="KW-0106">Calcium</keyword>
<comment type="cofactor">
    <cofactor evidence="1">
        <name>Ca(2+)</name>
        <dbReference type="ChEBI" id="CHEBI:29108"/>
    </cofactor>
</comment>
<dbReference type="GO" id="GO:0005829">
    <property type="term" value="C:cytosol"/>
    <property type="evidence" value="ECO:0007669"/>
    <property type="project" value="TreeGrafter"/>
</dbReference>
<dbReference type="Pfam" id="PF22613">
    <property type="entry name" value="Transketolase_C_1"/>
    <property type="match status" value="1"/>
</dbReference>
<dbReference type="NCBIfam" id="TIGR00232">
    <property type="entry name" value="tktlase_bact"/>
    <property type="match status" value="1"/>
</dbReference>
<feature type="binding site" evidence="19">
    <location>
        <position position="186"/>
    </location>
    <ligand>
        <name>Mg(2+)</name>
        <dbReference type="ChEBI" id="CHEBI:18420"/>
    </ligand>
</feature>
<dbReference type="AlphaFoldDB" id="V8C932"/>
<reference evidence="24 25" key="1">
    <citation type="journal article" date="2014" name="Genome Announc.">
        <title>Draft genome sequences of six enterohepatic helicobacter species isolated from humans and one from rhesus macaques.</title>
        <authorList>
            <person name="Shen Z."/>
            <person name="Sheh A."/>
            <person name="Young S.K."/>
            <person name="Abouelliel A."/>
            <person name="Ward D.V."/>
            <person name="Earl A.M."/>
            <person name="Fox J.G."/>
        </authorList>
    </citation>
    <scope>NUCLEOTIDE SEQUENCE [LARGE SCALE GENOMIC DNA]</scope>
    <source>
        <strain evidence="24 25">MIT 99-5501</strain>
    </source>
</reference>
<dbReference type="InterPro" id="IPR029061">
    <property type="entry name" value="THDP-binding"/>
</dbReference>
<dbReference type="FunFam" id="3.40.50.970:FF:000045">
    <property type="entry name" value="Transketolase"/>
    <property type="match status" value="1"/>
</dbReference>
<keyword evidence="25" id="KW-1185">Reference proteome</keyword>
<evidence type="ECO:0000256" key="12">
    <source>
        <dbReference type="ARBA" id="ARBA00022842"/>
    </source>
</evidence>
<dbReference type="Gene3D" id="3.40.50.920">
    <property type="match status" value="1"/>
</dbReference>
<evidence type="ECO:0000256" key="9">
    <source>
        <dbReference type="ARBA" id="ARBA00022679"/>
    </source>
</evidence>
<dbReference type="CDD" id="cd02012">
    <property type="entry name" value="TPP_TK"/>
    <property type="match status" value="1"/>
</dbReference>
<dbReference type="CDD" id="cd07033">
    <property type="entry name" value="TPP_PYR_DXS_TK_like"/>
    <property type="match status" value="1"/>
</dbReference>
<dbReference type="Proteomes" id="UP000018731">
    <property type="component" value="Unassembled WGS sequence"/>
</dbReference>
<feature type="binding site" evidence="17">
    <location>
        <position position="484"/>
    </location>
    <ligand>
        <name>substrate</name>
    </ligand>
</feature>
<dbReference type="InterPro" id="IPR055152">
    <property type="entry name" value="Transketolase-like_C_2"/>
</dbReference>
<feature type="binding site" evidence="17">
    <location>
        <position position="476"/>
    </location>
    <ligand>
        <name>substrate</name>
    </ligand>
</feature>
<dbReference type="SUPFAM" id="SSF52922">
    <property type="entry name" value="TK C-terminal domain-like"/>
    <property type="match status" value="1"/>
</dbReference>
<protein>
    <recommendedName>
        <fullName evidence="8 15">Transketolase</fullName>
        <ecNumber evidence="7 15">2.2.1.1</ecNumber>
    </recommendedName>
</protein>
<name>V8C932_9HELI</name>
<dbReference type="GO" id="GO:0006098">
    <property type="term" value="P:pentose-phosphate shunt"/>
    <property type="evidence" value="ECO:0007669"/>
    <property type="project" value="TreeGrafter"/>
</dbReference>
<feature type="binding site" evidence="17">
    <location>
        <position position="403"/>
    </location>
    <ligand>
        <name>substrate</name>
    </ligand>
</feature>
<comment type="caution">
    <text evidence="24">The sequence shown here is derived from an EMBL/GenBank/DDBJ whole genome shotgun (WGS) entry which is preliminary data.</text>
</comment>
<comment type="catalytic activity">
    <reaction evidence="14 21">
        <text>D-sedoheptulose 7-phosphate + D-glyceraldehyde 3-phosphate = aldehydo-D-ribose 5-phosphate + D-xylulose 5-phosphate</text>
        <dbReference type="Rhea" id="RHEA:10508"/>
        <dbReference type="ChEBI" id="CHEBI:57483"/>
        <dbReference type="ChEBI" id="CHEBI:57737"/>
        <dbReference type="ChEBI" id="CHEBI:58273"/>
        <dbReference type="ChEBI" id="CHEBI:59776"/>
        <dbReference type="EC" id="2.2.1.1"/>
    </reaction>
</comment>
<dbReference type="GO" id="GO:0046872">
    <property type="term" value="F:metal ion binding"/>
    <property type="evidence" value="ECO:0007669"/>
    <property type="project" value="UniProtKB-KW"/>
</dbReference>
<dbReference type="PROSITE" id="PS00801">
    <property type="entry name" value="TRANSKETOLASE_1"/>
    <property type="match status" value="1"/>
</dbReference>
<dbReference type="InterPro" id="IPR009014">
    <property type="entry name" value="Transketo_C/PFOR_II"/>
</dbReference>
<feature type="binding site" evidence="17">
    <location>
        <position position="488"/>
    </location>
    <ligand>
        <name>substrate</name>
    </ligand>
</feature>
<evidence type="ECO:0000256" key="18">
    <source>
        <dbReference type="PIRSR" id="PIRSR605478-3"/>
    </source>
</evidence>
<evidence type="ECO:0000256" key="17">
    <source>
        <dbReference type="PIRSR" id="PIRSR605478-2"/>
    </source>
</evidence>
<feature type="binding site" evidence="18">
    <location>
        <position position="90"/>
    </location>
    <ligand>
        <name>thiamine diphosphate</name>
        <dbReference type="ChEBI" id="CHEBI:58937"/>
    </ligand>
</feature>
<evidence type="ECO:0000256" key="1">
    <source>
        <dbReference type="ARBA" id="ARBA00001913"/>
    </source>
</evidence>
<evidence type="ECO:0000313" key="25">
    <source>
        <dbReference type="Proteomes" id="UP000018731"/>
    </source>
</evidence>
<comment type="function">
    <text evidence="4 21">Catalyzes the transfer of a two-carbon ketol group from a ketose donor to an aldose acceptor, via a covalent intermediate with the cofactor thiamine pyrophosphate.</text>
</comment>
<feature type="binding site" evidence="19">
    <location>
        <position position="218"/>
    </location>
    <ligand>
        <name>Mg(2+)</name>
        <dbReference type="ChEBI" id="CHEBI:18420"/>
    </ligand>
</feature>
<dbReference type="SMART" id="SM00861">
    <property type="entry name" value="Transket_pyr"/>
    <property type="match status" value="1"/>
</dbReference>
<feature type="binding site" evidence="17">
    <location>
        <position position="534"/>
    </location>
    <ligand>
        <name>substrate</name>
    </ligand>
</feature>
<dbReference type="EMBL" id="AZJI01000005">
    <property type="protein sequence ID" value="ETD23266.1"/>
    <property type="molecule type" value="Genomic_DNA"/>
</dbReference>
<organism evidence="24 25">
    <name type="scientific">Helicobacter macacae MIT 99-5501</name>
    <dbReference type="NCBI Taxonomy" id="1357400"/>
    <lineage>
        <taxon>Bacteria</taxon>
        <taxon>Pseudomonadati</taxon>
        <taxon>Campylobacterota</taxon>
        <taxon>Epsilonproteobacteria</taxon>
        <taxon>Campylobacterales</taxon>
        <taxon>Helicobacteraceae</taxon>
        <taxon>Helicobacter</taxon>
    </lineage>
</organism>
<proteinExistence type="inferred from homology"/>
<evidence type="ECO:0000256" key="7">
    <source>
        <dbReference type="ARBA" id="ARBA00013152"/>
    </source>
</evidence>
<dbReference type="InterPro" id="IPR005474">
    <property type="entry name" value="Transketolase_N"/>
</dbReference>
<comment type="cofactor">
    <cofactor evidence="2">
        <name>Mn(2+)</name>
        <dbReference type="ChEBI" id="CHEBI:29035"/>
    </cofactor>
</comment>
<feature type="binding site" evidence="17">
    <location>
        <position position="376"/>
    </location>
    <ligand>
        <name>substrate</name>
    </ligand>
</feature>
<dbReference type="FunFam" id="3.40.50.970:FF:000081">
    <property type="entry name" value="Transketolase"/>
    <property type="match status" value="1"/>
</dbReference>
<keyword evidence="12 19" id="KW-0460">Magnesium</keyword>
<dbReference type="InterPro" id="IPR020826">
    <property type="entry name" value="Transketolase_BS"/>
</dbReference>
<feature type="site" description="Important for catalytic activity" evidence="20">
    <location>
        <position position="51"/>
    </location>
</feature>
<dbReference type="InterPro" id="IPR005475">
    <property type="entry name" value="Transketolase-like_Pyr-bd"/>
</dbReference>
<feature type="binding site" evidence="19">
    <location>
        <position position="216"/>
    </location>
    <ligand>
        <name>Mg(2+)</name>
        <dbReference type="ChEBI" id="CHEBI:18420"/>
    </ligand>
</feature>
<evidence type="ECO:0000256" key="6">
    <source>
        <dbReference type="ARBA" id="ARBA00011738"/>
    </source>
</evidence>
<feature type="transmembrane region" description="Helical" evidence="22">
    <location>
        <begin position="84"/>
        <end position="104"/>
    </location>
</feature>
<dbReference type="PANTHER" id="PTHR43522:SF2">
    <property type="entry name" value="TRANSKETOLASE 1-RELATED"/>
    <property type="match status" value="1"/>
</dbReference>
<keyword evidence="22" id="KW-0472">Membrane</keyword>
<keyword evidence="9 21" id="KW-0808">Transferase</keyword>
<dbReference type="HOGENOM" id="CLU_009227_0_0_7"/>
<evidence type="ECO:0000256" key="11">
    <source>
        <dbReference type="ARBA" id="ARBA00022837"/>
    </source>
</evidence>
<dbReference type="SUPFAM" id="SSF52518">
    <property type="entry name" value="Thiamin diphosphate-binding fold (THDP-binding)"/>
    <property type="match status" value="2"/>
</dbReference>
<dbReference type="PATRIC" id="fig|1357400.3.peg.1451"/>
<evidence type="ECO:0000256" key="14">
    <source>
        <dbReference type="ARBA" id="ARBA00049473"/>
    </source>
</evidence>
<keyword evidence="22" id="KW-0812">Transmembrane</keyword>
<dbReference type="Pfam" id="PF02779">
    <property type="entry name" value="Transket_pyr"/>
    <property type="match status" value="1"/>
</dbReference>
<dbReference type="OrthoDB" id="8732661at2"/>
<dbReference type="InterPro" id="IPR033247">
    <property type="entry name" value="Transketolase_fam"/>
</dbReference>